<dbReference type="Proteomes" id="UP001232163">
    <property type="component" value="Unassembled WGS sequence"/>
</dbReference>
<keyword evidence="5" id="KW-1185">Reference proteome</keyword>
<keyword evidence="4" id="KW-0238">DNA-binding</keyword>
<dbReference type="Pfam" id="PF03704">
    <property type="entry name" value="BTAD"/>
    <property type="match status" value="1"/>
</dbReference>
<sequence length="560" mass="61482">MPADVLSTVSWAAETLSREPRQLFHVVRVLLSDLRRATGMDGAELYLADPQQSVLILSGYAGKDAEAFLEKCVFHFGEGFPGLAAAGRQIVETRNLESDERYLRERVRALGYHAFLSYPLLLPHAVVGVLNLAARDVQQVEAAKRSLALISPLLAASLYAVMTSLGERTLERVRQARTPRDRALALLEDSLEASSGLRAALRPLHGDQIETHPDQMRPCGCDGKAPCPAQAGQICVSGMPELPCAALPVNPHVVCLPVWDAGEVKAVTTVQFSARGDLHAESVAPLLWISRLAAGALELPTTAAAPETPVWLDIETLGAFRIRRGGEVLSPKDFRRRQAYQLLKLLVTRWGRPLHTDELCEALWPGEGVDERVLARLHVTLNALRQVVEPPDASGGRAEAQVILRDGNAYRFAPTVAYRLDSEQFETLVRQADGQTGAAALGTYALALALYRGDFMEDDPYSDAFALERDYLRELAVRSLFRAAELQEAAGLNQDVLASYSQILAIDPQHFEAHEALITFLVKHGRVEDAQLRWERYARAFGGAPRLPAPAQQRSRPLPN</sequence>
<dbReference type="SUPFAM" id="SSF55781">
    <property type="entry name" value="GAF domain-like"/>
    <property type="match status" value="1"/>
</dbReference>
<dbReference type="PANTHER" id="PTHR35807">
    <property type="entry name" value="TRANSCRIPTIONAL REGULATOR REDD-RELATED"/>
    <property type="match status" value="1"/>
</dbReference>
<evidence type="ECO:0000256" key="1">
    <source>
        <dbReference type="ARBA" id="ARBA00023015"/>
    </source>
</evidence>
<dbReference type="InterPro" id="IPR016032">
    <property type="entry name" value="Sig_transdc_resp-reg_C-effctor"/>
</dbReference>
<comment type="caution">
    <text evidence="4">The sequence shown here is derived from an EMBL/GenBank/DDBJ whole genome shotgun (WGS) entry which is preliminary data.</text>
</comment>
<dbReference type="Pfam" id="PF13185">
    <property type="entry name" value="GAF_2"/>
    <property type="match status" value="1"/>
</dbReference>
<dbReference type="InterPro" id="IPR036388">
    <property type="entry name" value="WH-like_DNA-bd_sf"/>
</dbReference>
<dbReference type="SUPFAM" id="SSF48452">
    <property type="entry name" value="TPR-like"/>
    <property type="match status" value="1"/>
</dbReference>
<accession>A0ABT9MH75</accession>
<evidence type="ECO:0000256" key="2">
    <source>
        <dbReference type="ARBA" id="ARBA00023163"/>
    </source>
</evidence>
<dbReference type="Gene3D" id="1.10.10.10">
    <property type="entry name" value="Winged helix-like DNA-binding domain superfamily/Winged helix DNA-binding domain"/>
    <property type="match status" value="1"/>
</dbReference>
<organism evidence="4 5">
    <name type="scientific">Deinococcus enclensis</name>
    <dbReference type="NCBI Taxonomy" id="1049582"/>
    <lineage>
        <taxon>Bacteria</taxon>
        <taxon>Thermotogati</taxon>
        <taxon>Deinococcota</taxon>
        <taxon>Deinococci</taxon>
        <taxon>Deinococcales</taxon>
        <taxon>Deinococcaceae</taxon>
        <taxon>Deinococcus</taxon>
    </lineage>
</organism>
<protein>
    <submittedName>
        <fullName evidence="4">DNA-binding SARP family transcriptional activator</fullName>
    </submittedName>
</protein>
<name>A0ABT9MH75_9DEIO</name>
<evidence type="ECO:0000313" key="4">
    <source>
        <dbReference type="EMBL" id="MDP9765952.1"/>
    </source>
</evidence>
<dbReference type="InterPro" id="IPR029016">
    <property type="entry name" value="GAF-like_dom_sf"/>
</dbReference>
<dbReference type="GO" id="GO:0003677">
    <property type="term" value="F:DNA binding"/>
    <property type="evidence" value="ECO:0007669"/>
    <property type="project" value="UniProtKB-KW"/>
</dbReference>
<dbReference type="InterPro" id="IPR011990">
    <property type="entry name" value="TPR-like_helical_dom_sf"/>
</dbReference>
<dbReference type="InterPro" id="IPR003018">
    <property type="entry name" value="GAF"/>
</dbReference>
<gene>
    <name evidence="4" type="ORF">QO006_003410</name>
</gene>
<keyword evidence="1" id="KW-0805">Transcription regulation</keyword>
<dbReference type="InterPro" id="IPR005158">
    <property type="entry name" value="BTAD"/>
</dbReference>
<reference evidence="4 5" key="1">
    <citation type="submission" date="2023-07" db="EMBL/GenBank/DDBJ databases">
        <title>Genomic Encyclopedia of Type Strains, Phase IV (KMG-IV): sequencing the most valuable type-strain genomes for metagenomic binning, comparative biology and taxonomic classification.</title>
        <authorList>
            <person name="Goeker M."/>
        </authorList>
    </citation>
    <scope>NUCLEOTIDE SEQUENCE [LARGE SCALE GENOMIC DNA]</scope>
    <source>
        <strain evidence="4 5">NIO-1023</strain>
    </source>
</reference>
<dbReference type="Gene3D" id="1.25.40.10">
    <property type="entry name" value="Tetratricopeptide repeat domain"/>
    <property type="match status" value="1"/>
</dbReference>
<evidence type="ECO:0000313" key="5">
    <source>
        <dbReference type="Proteomes" id="UP001232163"/>
    </source>
</evidence>
<dbReference type="EMBL" id="JAURUR010000017">
    <property type="protein sequence ID" value="MDP9765952.1"/>
    <property type="molecule type" value="Genomic_DNA"/>
</dbReference>
<dbReference type="SMART" id="SM01043">
    <property type="entry name" value="BTAD"/>
    <property type="match status" value="1"/>
</dbReference>
<dbReference type="SUPFAM" id="SSF46894">
    <property type="entry name" value="C-terminal effector domain of the bipartite response regulators"/>
    <property type="match status" value="1"/>
</dbReference>
<proteinExistence type="predicted"/>
<dbReference type="InterPro" id="IPR051677">
    <property type="entry name" value="AfsR-DnrI-RedD_regulator"/>
</dbReference>
<dbReference type="RefSeq" id="WP_307468625.1">
    <property type="nucleotide sequence ID" value="NZ_JAURUR010000017.1"/>
</dbReference>
<feature type="domain" description="Bacterial transcriptional activator" evidence="3">
    <location>
        <begin position="420"/>
        <end position="552"/>
    </location>
</feature>
<evidence type="ECO:0000259" key="3">
    <source>
        <dbReference type="SMART" id="SM01043"/>
    </source>
</evidence>
<dbReference type="Gene3D" id="3.30.450.40">
    <property type="match status" value="1"/>
</dbReference>
<keyword evidence="2" id="KW-0804">Transcription</keyword>
<dbReference type="PANTHER" id="PTHR35807:SF2">
    <property type="entry name" value="TRANSCRIPTIONAL ACTIVATOR DOMAIN"/>
    <property type="match status" value="1"/>
</dbReference>